<proteinExistence type="predicted"/>
<accession>A0ABV6X3U5</accession>
<organism evidence="10 11">
    <name type="scientific">Streptacidiphilus alkalitolerans</name>
    <dbReference type="NCBI Taxonomy" id="3342712"/>
    <lineage>
        <taxon>Bacteria</taxon>
        <taxon>Bacillati</taxon>
        <taxon>Actinomycetota</taxon>
        <taxon>Actinomycetes</taxon>
        <taxon>Kitasatosporales</taxon>
        <taxon>Streptomycetaceae</taxon>
        <taxon>Streptacidiphilus</taxon>
    </lineage>
</organism>
<evidence type="ECO:0000313" key="11">
    <source>
        <dbReference type="Proteomes" id="UP001592530"/>
    </source>
</evidence>
<feature type="transmembrane region" description="Helical" evidence="8">
    <location>
        <begin position="150"/>
        <end position="168"/>
    </location>
</feature>
<dbReference type="RefSeq" id="WP_380555024.1">
    <property type="nucleotide sequence ID" value="NZ_JBHEZY010000007.1"/>
</dbReference>
<keyword evidence="3 8" id="KW-0812">Transmembrane</keyword>
<evidence type="ECO:0000256" key="1">
    <source>
        <dbReference type="ARBA" id="ARBA00004236"/>
    </source>
</evidence>
<dbReference type="Pfam" id="PF18967">
    <property type="entry name" value="PycTM"/>
    <property type="match status" value="1"/>
</dbReference>
<comment type="subcellular location">
    <subcellularLocation>
        <location evidence="1">Cell membrane</location>
    </subcellularLocation>
</comment>
<evidence type="ECO:0000259" key="9">
    <source>
        <dbReference type="Pfam" id="PF18967"/>
    </source>
</evidence>
<evidence type="ECO:0000256" key="4">
    <source>
        <dbReference type="ARBA" id="ARBA00022741"/>
    </source>
</evidence>
<keyword evidence="6" id="KW-0051">Antiviral defense</keyword>
<feature type="transmembrane region" description="Helical" evidence="8">
    <location>
        <begin position="64"/>
        <end position="86"/>
    </location>
</feature>
<dbReference type="Proteomes" id="UP001592530">
    <property type="component" value="Unassembled WGS sequence"/>
</dbReference>
<evidence type="ECO:0000256" key="6">
    <source>
        <dbReference type="ARBA" id="ARBA00023118"/>
    </source>
</evidence>
<evidence type="ECO:0000313" key="10">
    <source>
        <dbReference type="EMBL" id="MFC1432949.1"/>
    </source>
</evidence>
<evidence type="ECO:0000256" key="8">
    <source>
        <dbReference type="SAM" id="Phobius"/>
    </source>
</evidence>
<sequence>MDVDPVSSPEARETAWQIHAAVADWTGKVDAKAAFALTLESALLAGVAAVASADHRLARMGGGVGALLWTGIALVVVGTALAVLVVTPRVRPKDVVGEASQNFIFFGHLQYWRAIDLERALENTDPLPVLSRQLVVTSKIAWEKHSYVKWSFRSAATGGLLVFLAFMLS</sequence>
<feature type="domain" description="Pycsar effector protein" evidence="9">
    <location>
        <begin position="15"/>
        <end position="167"/>
    </location>
</feature>
<evidence type="ECO:0000256" key="5">
    <source>
        <dbReference type="ARBA" id="ARBA00022989"/>
    </source>
</evidence>
<comment type="caution">
    <text evidence="10">The sequence shown here is derived from an EMBL/GenBank/DDBJ whole genome shotgun (WGS) entry which is preliminary data.</text>
</comment>
<evidence type="ECO:0000256" key="7">
    <source>
        <dbReference type="ARBA" id="ARBA00023136"/>
    </source>
</evidence>
<keyword evidence="7 8" id="KW-0472">Membrane</keyword>
<dbReference type="EMBL" id="JBHEZY010000007">
    <property type="protein sequence ID" value="MFC1432949.1"/>
    <property type="molecule type" value="Genomic_DNA"/>
</dbReference>
<name>A0ABV6X3U5_9ACTN</name>
<dbReference type="InterPro" id="IPR043760">
    <property type="entry name" value="PycTM_dom"/>
</dbReference>
<protein>
    <submittedName>
        <fullName evidence="10">Pycsar system effector family protein</fullName>
    </submittedName>
</protein>
<reference evidence="10 11" key="1">
    <citation type="submission" date="2024-09" db="EMBL/GenBank/DDBJ databases">
        <authorList>
            <person name="Lee S.D."/>
        </authorList>
    </citation>
    <scope>NUCLEOTIDE SEQUENCE [LARGE SCALE GENOMIC DNA]</scope>
    <source>
        <strain evidence="10 11">N1-3</strain>
    </source>
</reference>
<keyword evidence="2" id="KW-1003">Cell membrane</keyword>
<keyword evidence="5 8" id="KW-1133">Transmembrane helix</keyword>
<gene>
    <name evidence="10" type="ORF">ACEZDB_20105</name>
</gene>
<evidence type="ECO:0000256" key="3">
    <source>
        <dbReference type="ARBA" id="ARBA00022692"/>
    </source>
</evidence>
<evidence type="ECO:0000256" key="2">
    <source>
        <dbReference type="ARBA" id="ARBA00022475"/>
    </source>
</evidence>
<keyword evidence="4" id="KW-0547">Nucleotide-binding</keyword>